<evidence type="ECO:0000256" key="1">
    <source>
        <dbReference type="SAM" id="MobiDB-lite"/>
    </source>
</evidence>
<name>A0AAD2DCR8_EUPCR</name>
<feature type="region of interest" description="Disordered" evidence="1">
    <location>
        <begin position="32"/>
        <end position="59"/>
    </location>
</feature>
<evidence type="ECO:0000313" key="3">
    <source>
        <dbReference type="Proteomes" id="UP001295684"/>
    </source>
</evidence>
<organism evidence="2 3">
    <name type="scientific">Euplotes crassus</name>
    <dbReference type="NCBI Taxonomy" id="5936"/>
    <lineage>
        <taxon>Eukaryota</taxon>
        <taxon>Sar</taxon>
        <taxon>Alveolata</taxon>
        <taxon>Ciliophora</taxon>
        <taxon>Intramacronucleata</taxon>
        <taxon>Spirotrichea</taxon>
        <taxon>Hypotrichia</taxon>
        <taxon>Euplotida</taxon>
        <taxon>Euplotidae</taxon>
        <taxon>Moneuplotes</taxon>
    </lineage>
</organism>
<accession>A0AAD2DCR8</accession>
<keyword evidence="3" id="KW-1185">Reference proteome</keyword>
<protein>
    <submittedName>
        <fullName evidence="2">Uncharacterized protein</fullName>
    </submittedName>
</protein>
<dbReference type="EMBL" id="CAMPGE010030033">
    <property type="protein sequence ID" value="CAI2387531.1"/>
    <property type="molecule type" value="Genomic_DNA"/>
</dbReference>
<dbReference type="Proteomes" id="UP001295684">
    <property type="component" value="Unassembled WGS sequence"/>
</dbReference>
<sequence length="168" mass="19556">MTILLEEEYHQKHRNYPSLKRFGLISLVTEIESSSDESQSSEEEKKSDSDDTPSKNSSRKIIFSNKKNTSFILSFKCCKSTLQVTLDSSYYPQSENQRETQSFRCFKEKDTITYDNFKPLKLPDGLIKGDDDEDSEPEDVIRGQKFLKLHIESELEACILYLRKNNFT</sequence>
<reference evidence="2" key="1">
    <citation type="submission" date="2023-07" db="EMBL/GenBank/DDBJ databases">
        <authorList>
            <consortium name="AG Swart"/>
            <person name="Singh M."/>
            <person name="Singh A."/>
            <person name="Seah K."/>
            <person name="Emmerich C."/>
        </authorList>
    </citation>
    <scope>NUCLEOTIDE SEQUENCE</scope>
    <source>
        <strain evidence="2">DP1</strain>
    </source>
</reference>
<feature type="compositionally biased region" description="Basic and acidic residues" evidence="1">
    <location>
        <begin position="42"/>
        <end position="53"/>
    </location>
</feature>
<dbReference type="AlphaFoldDB" id="A0AAD2DCR8"/>
<evidence type="ECO:0000313" key="2">
    <source>
        <dbReference type="EMBL" id="CAI2387531.1"/>
    </source>
</evidence>
<comment type="caution">
    <text evidence="2">The sequence shown here is derived from an EMBL/GenBank/DDBJ whole genome shotgun (WGS) entry which is preliminary data.</text>
</comment>
<proteinExistence type="predicted"/>
<gene>
    <name evidence="2" type="ORF">ECRASSUSDP1_LOCUS29164</name>
</gene>